<evidence type="ECO:0000256" key="4">
    <source>
        <dbReference type="ARBA" id="ARBA00022692"/>
    </source>
</evidence>
<feature type="transmembrane region" description="Helical" evidence="7">
    <location>
        <begin position="285"/>
        <end position="303"/>
    </location>
</feature>
<dbReference type="Gene3D" id="1.20.1250.20">
    <property type="entry name" value="MFS general substrate transporter like domains"/>
    <property type="match status" value="1"/>
</dbReference>
<feature type="transmembrane region" description="Helical" evidence="7">
    <location>
        <begin position="399"/>
        <end position="420"/>
    </location>
</feature>
<dbReference type="GO" id="GO:0005886">
    <property type="term" value="C:plasma membrane"/>
    <property type="evidence" value="ECO:0007669"/>
    <property type="project" value="UniProtKB-SubCell"/>
</dbReference>
<evidence type="ECO:0000256" key="6">
    <source>
        <dbReference type="ARBA" id="ARBA00023136"/>
    </source>
</evidence>
<keyword evidence="2" id="KW-0813">Transport</keyword>
<sequence length="436" mass="46709">MKTAVIKPGKSFKKFLLLWSGQLVSTIGNGLTSFGLGIYVFQQTGKASAMALVTLLAFMPSLFLSAFAGVLADRYDRRLLMILGDSLSAIGLVFILVCLLRGEAQLWQICVGVAMSSVFSSLLDPAYKATVTDLLTKEQYTQASGLVQLAGSAKFLISPILAGFLLTIADIKLLLVIDICTFFVTVGTTLAVRSGIASKTGHQVTSFIREFIDGWNAVSRNKGVFVLVIMTSVLTFYLGVMETLTIPMLLTFTNSSMIGTIETIVASGMLVSSMMLGFLPIKKDYVKILSISLFCVGACMAAFGARENIVWICISGFLFFAMLPFANMSLDFLVRTNMDNAVQGRAWAFIGILSQLGFVAAYTLSGVMADYVFTPLLVEGGALAGSVGKVIGIGLGRGMGFLIIIAGVLLCVTSAVLYKLRSVRMLEDRGGLCIPE</sequence>
<feature type="transmembrane region" description="Helical" evidence="7">
    <location>
        <begin position="106"/>
        <end position="124"/>
    </location>
</feature>
<dbReference type="CDD" id="cd06173">
    <property type="entry name" value="MFS_MefA_like"/>
    <property type="match status" value="1"/>
</dbReference>
<protein>
    <submittedName>
        <fullName evidence="8">Macrolide transporter</fullName>
    </submittedName>
</protein>
<feature type="transmembrane region" description="Helical" evidence="7">
    <location>
        <begin position="256"/>
        <end position="278"/>
    </location>
</feature>
<dbReference type="Pfam" id="PF07690">
    <property type="entry name" value="MFS_1"/>
    <property type="match status" value="1"/>
</dbReference>
<keyword evidence="5 7" id="KW-1133">Transmembrane helix</keyword>
<organism evidence="8 9">
    <name type="scientific">Paenibacillus glucanolyticus</name>
    <dbReference type="NCBI Taxonomy" id="59843"/>
    <lineage>
        <taxon>Bacteria</taxon>
        <taxon>Bacillati</taxon>
        <taxon>Bacillota</taxon>
        <taxon>Bacilli</taxon>
        <taxon>Bacillales</taxon>
        <taxon>Paenibacillaceae</taxon>
        <taxon>Paenibacillus</taxon>
    </lineage>
</organism>
<dbReference type="GO" id="GO:0022857">
    <property type="term" value="F:transmembrane transporter activity"/>
    <property type="evidence" value="ECO:0007669"/>
    <property type="project" value="InterPro"/>
</dbReference>
<dbReference type="InterPro" id="IPR036259">
    <property type="entry name" value="MFS_trans_sf"/>
</dbReference>
<comment type="subcellular location">
    <subcellularLocation>
        <location evidence="1">Cell membrane</location>
        <topology evidence="1">Multi-pass membrane protein</topology>
    </subcellularLocation>
</comment>
<feature type="transmembrane region" description="Helical" evidence="7">
    <location>
        <begin position="224"/>
        <end position="250"/>
    </location>
</feature>
<keyword evidence="6 7" id="KW-0472">Membrane</keyword>
<reference evidence="8" key="1">
    <citation type="journal article" date="2016" name="Genome Announc.">
        <title>Draft genomes of two strains of Paenibacillus glucanolyticus with capability to degrade lignocellulose.</title>
        <authorList>
            <person name="Mathews S.L."/>
            <person name="Pawlak J."/>
            <person name="Grunden A.M."/>
        </authorList>
    </citation>
    <scope>NUCLEOTIDE SEQUENCE [LARGE SCALE GENOMIC DNA]</scope>
    <source>
        <strain evidence="8">SLM1</strain>
    </source>
</reference>
<dbReference type="RefSeq" id="WP_063480178.1">
    <property type="nucleotide sequence ID" value="NZ_CP147845.1"/>
</dbReference>
<dbReference type="InterPro" id="IPR011701">
    <property type="entry name" value="MFS"/>
</dbReference>
<accession>A0A163ETJ0</accession>
<feature type="transmembrane region" description="Helical" evidence="7">
    <location>
        <begin position="79"/>
        <end position="100"/>
    </location>
</feature>
<feature type="transmembrane region" description="Helical" evidence="7">
    <location>
        <begin position="173"/>
        <end position="192"/>
    </location>
</feature>
<dbReference type="SUPFAM" id="SSF103473">
    <property type="entry name" value="MFS general substrate transporter"/>
    <property type="match status" value="1"/>
</dbReference>
<evidence type="ECO:0000313" key="8">
    <source>
        <dbReference type="EMBL" id="KZS44006.1"/>
    </source>
</evidence>
<dbReference type="Proteomes" id="UP000076796">
    <property type="component" value="Unassembled WGS sequence"/>
</dbReference>
<keyword evidence="4 7" id="KW-0812">Transmembrane</keyword>
<feature type="transmembrane region" description="Helical" evidence="7">
    <location>
        <begin position="346"/>
        <end position="369"/>
    </location>
</feature>
<proteinExistence type="predicted"/>
<feature type="transmembrane region" description="Helical" evidence="7">
    <location>
        <begin position="145"/>
        <end position="167"/>
    </location>
</feature>
<gene>
    <name evidence="8" type="ORF">AWU65_28440</name>
</gene>
<evidence type="ECO:0000313" key="9">
    <source>
        <dbReference type="Proteomes" id="UP000076796"/>
    </source>
</evidence>
<dbReference type="PANTHER" id="PTHR43266">
    <property type="entry name" value="MACROLIDE-EFFLUX PROTEIN"/>
    <property type="match status" value="1"/>
</dbReference>
<evidence type="ECO:0000256" key="1">
    <source>
        <dbReference type="ARBA" id="ARBA00004651"/>
    </source>
</evidence>
<feature type="transmembrane region" description="Helical" evidence="7">
    <location>
        <begin position="309"/>
        <end position="334"/>
    </location>
</feature>
<evidence type="ECO:0000256" key="3">
    <source>
        <dbReference type="ARBA" id="ARBA00022475"/>
    </source>
</evidence>
<keyword evidence="9" id="KW-1185">Reference proteome</keyword>
<feature type="transmembrane region" description="Helical" evidence="7">
    <location>
        <begin position="16"/>
        <end position="41"/>
    </location>
</feature>
<keyword evidence="3" id="KW-1003">Cell membrane</keyword>
<feature type="transmembrane region" description="Helical" evidence="7">
    <location>
        <begin position="47"/>
        <end position="72"/>
    </location>
</feature>
<dbReference type="PANTHER" id="PTHR43266:SF2">
    <property type="entry name" value="MAJOR FACILITATOR SUPERFAMILY (MFS) PROFILE DOMAIN-CONTAINING PROTEIN"/>
    <property type="match status" value="1"/>
</dbReference>
<evidence type="ECO:0000256" key="2">
    <source>
        <dbReference type="ARBA" id="ARBA00022448"/>
    </source>
</evidence>
<dbReference type="AlphaFoldDB" id="A0A163ETJ0"/>
<name>A0A163ETJ0_9BACL</name>
<dbReference type="GeneID" id="97554425"/>
<evidence type="ECO:0000256" key="5">
    <source>
        <dbReference type="ARBA" id="ARBA00022989"/>
    </source>
</evidence>
<dbReference type="STRING" id="59843.A3958_00715"/>
<dbReference type="EMBL" id="LWMH01000002">
    <property type="protein sequence ID" value="KZS44006.1"/>
    <property type="molecule type" value="Genomic_DNA"/>
</dbReference>
<comment type="caution">
    <text evidence="8">The sequence shown here is derived from an EMBL/GenBank/DDBJ whole genome shotgun (WGS) entry which is preliminary data.</text>
</comment>
<evidence type="ECO:0000256" key="7">
    <source>
        <dbReference type="SAM" id="Phobius"/>
    </source>
</evidence>